<dbReference type="GO" id="GO:0042254">
    <property type="term" value="P:ribosome biogenesis"/>
    <property type="evidence" value="ECO:0007669"/>
    <property type="project" value="UniProtKB-UniRule"/>
</dbReference>
<dbReference type="PROSITE" id="PS51883">
    <property type="entry name" value="OBG"/>
    <property type="match status" value="1"/>
</dbReference>
<sequence length="134" mass="14867">MWWRRGVLTHAQGLLRSTCEPTRLFTVLSFSDSPAKKKGKATPLQERRMVDRFRLWAKGGDGGNGCWSYRRSRTDRHGAPDGGNGGRGGDVYLECSAALWDFSNLQHHVNAKKGGNGISKNMIGTRGSDKRSLF</sequence>
<evidence type="ECO:0000259" key="2">
    <source>
        <dbReference type="PROSITE" id="PS51883"/>
    </source>
</evidence>
<organism evidence="3 4">
    <name type="scientific">Dendrobium nobile</name>
    <name type="common">Orchid</name>
    <dbReference type="NCBI Taxonomy" id="94219"/>
    <lineage>
        <taxon>Eukaryota</taxon>
        <taxon>Viridiplantae</taxon>
        <taxon>Streptophyta</taxon>
        <taxon>Embryophyta</taxon>
        <taxon>Tracheophyta</taxon>
        <taxon>Spermatophyta</taxon>
        <taxon>Magnoliopsida</taxon>
        <taxon>Liliopsida</taxon>
        <taxon>Asparagales</taxon>
        <taxon>Orchidaceae</taxon>
        <taxon>Epidendroideae</taxon>
        <taxon>Malaxideae</taxon>
        <taxon>Dendrobiinae</taxon>
        <taxon>Dendrobium</taxon>
    </lineage>
</organism>
<dbReference type="OrthoDB" id="347018at2759"/>
<dbReference type="SUPFAM" id="SSF82051">
    <property type="entry name" value="Obg GTP-binding protein N-terminal domain"/>
    <property type="match status" value="1"/>
</dbReference>
<dbReference type="PANTHER" id="PTHR11702">
    <property type="entry name" value="DEVELOPMENTALLY REGULATED GTP-BINDING PROTEIN-RELATED"/>
    <property type="match status" value="1"/>
</dbReference>
<protein>
    <recommendedName>
        <fullName evidence="2">Obg domain-containing protein</fullName>
    </recommendedName>
</protein>
<dbReference type="AlphaFoldDB" id="A0A8T3AU35"/>
<evidence type="ECO:0000313" key="3">
    <source>
        <dbReference type="EMBL" id="KAI0499617.1"/>
    </source>
</evidence>
<dbReference type="PANTHER" id="PTHR11702:SF31">
    <property type="entry name" value="MITOCHONDRIAL RIBOSOME-ASSOCIATED GTPASE 2"/>
    <property type="match status" value="1"/>
</dbReference>
<dbReference type="GO" id="GO:0003924">
    <property type="term" value="F:GTPase activity"/>
    <property type="evidence" value="ECO:0007669"/>
    <property type="project" value="InterPro"/>
</dbReference>
<proteinExistence type="predicted"/>
<evidence type="ECO:0000313" key="4">
    <source>
        <dbReference type="Proteomes" id="UP000829196"/>
    </source>
</evidence>
<dbReference type="SMR" id="A0A8T3AU35"/>
<accession>A0A8T3AU35</accession>
<comment type="caution">
    <text evidence="3">The sequence shown here is derived from an EMBL/GenBank/DDBJ whole genome shotgun (WGS) entry which is preliminary data.</text>
</comment>
<dbReference type="InterPro" id="IPR045086">
    <property type="entry name" value="OBG_GTPase"/>
</dbReference>
<evidence type="ECO:0000256" key="1">
    <source>
        <dbReference type="SAM" id="MobiDB-lite"/>
    </source>
</evidence>
<feature type="region of interest" description="Disordered" evidence="1">
    <location>
        <begin position="67"/>
        <end position="86"/>
    </location>
</feature>
<gene>
    <name evidence="3" type="ORF">KFK09_017823</name>
</gene>
<dbReference type="EMBL" id="JAGYWB010000013">
    <property type="protein sequence ID" value="KAI0499617.1"/>
    <property type="molecule type" value="Genomic_DNA"/>
</dbReference>
<feature type="domain" description="Obg" evidence="2">
    <location>
        <begin position="47"/>
        <end position="134"/>
    </location>
</feature>
<name>A0A8T3AU35_DENNO</name>
<dbReference type="GO" id="GO:0005739">
    <property type="term" value="C:mitochondrion"/>
    <property type="evidence" value="ECO:0007669"/>
    <property type="project" value="TreeGrafter"/>
</dbReference>
<dbReference type="Gene3D" id="2.70.210.12">
    <property type="entry name" value="GTP1/OBG domain"/>
    <property type="match status" value="1"/>
</dbReference>
<dbReference type="InterPro" id="IPR036726">
    <property type="entry name" value="GTP1_OBG_dom_sf"/>
</dbReference>
<keyword evidence="4" id="KW-1185">Reference proteome</keyword>
<feature type="region of interest" description="Disordered" evidence="1">
    <location>
        <begin position="113"/>
        <end position="134"/>
    </location>
</feature>
<reference evidence="3" key="1">
    <citation type="journal article" date="2022" name="Front. Genet.">
        <title>Chromosome-Scale Assembly of the Dendrobium nobile Genome Provides Insights Into the Molecular Mechanism of the Biosynthesis of the Medicinal Active Ingredient of Dendrobium.</title>
        <authorList>
            <person name="Xu Q."/>
            <person name="Niu S.-C."/>
            <person name="Li K.-L."/>
            <person name="Zheng P.-J."/>
            <person name="Zhang X.-J."/>
            <person name="Jia Y."/>
            <person name="Liu Y."/>
            <person name="Niu Y.-X."/>
            <person name="Yu L.-H."/>
            <person name="Chen D.-F."/>
            <person name="Zhang G.-Q."/>
        </authorList>
    </citation>
    <scope>NUCLEOTIDE SEQUENCE</scope>
    <source>
        <tissue evidence="3">Leaf</tissue>
    </source>
</reference>
<dbReference type="Proteomes" id="UP000829196">
    <property type="component" value="Unassembled WGS sequence"/>
</dbReference>
<dbReference type="InterPro" id="IPR006169">
    <property type="entry name" value="GTP1_OBG_dom"/>
</dbReference>
<dbReference type="GO" id="GO:0005525">
    <property type="term" value="F:GTP binding"/>
    <property type="evidence" value="ECO:0007669"/>
    <property type="project" value="InterPro"/>
</dbReference>
<dbReference type="Pfam" id="PF01018">
    <property type="entry name" value="GTP1_OBG"/>
    <property type="match status" value="1"/>
</dbReference>